<feature type="non-terminal residue" evidence="1">
    <location>
        <position position="1"/>
    </location>
</feature>
<protein>
    <recommendedName>
        <fullName evidence="3">CBM-cenC domain-containing protein</fullName>
    </recommendedName>
</protein>
<dbReference type="EMBL" id="JACAOZ010000054">
    <property type="protein sequence ID" value="NVZ60411.1"/>
    <property type="molecule type" value="Genomic_DNA"/>
</dbReference>
<organism evidence="1 2">
    <name type="scientific">Pseudomonas edaphica</name>
    <dbReference type="NCBI Taxonomy" id="2006980"/>
    <lineage>
        <taxon>Bacteria</taxon>
        <taxon>Pseudomonadati</taxon>
        <taxon>Pseudomonadota</taxon>
        <taxon>Gammaproteobacteria</taxon>
        <taxon>Pseudomonadales</taxon>
        <taxon>Pseudomonadaceae</taxon>
        <taxon>Pseudomonas</taxon>
    </lineage>
</organism>
<name>A0A7Y7RXU3_9PSED</name>
<evidence type="ECO:0000313" key="2">
    <source>
        <dbReference type="Proteomes" id="UP000560470"/>
    </source>
</evidence>
<evidence type="ECO:0000313" key="1">
    <source>
        <dbReference type="EMBL" id="NVZ60411.1"/>
    </source>
</evidence>
<accession>A0A7Y7RXU3</accession>
<sequence length="497" mass="53801">GYADTTVLPLYQLHGGASIDIAPPWPFMFAGQPTWLELSGVDSNGDTYHRPLYVANLLTENDLGKGVFAALPIDEILQLKDGSVLGIKFWSSFPGIPLLQTATFFGETAYVIQQLPAELAFPTLVGAATIAQETTVDPLAIEKTTSVKVAYKGMLVTDEIVCKWILENGLVFEEKIKGQASGSVIADFTKQQAVHNSVNSRVQLMYSVKRGDKITLSTVQTVAVGTIAVSKLPGVLINNQVNGATIDINRFAGDAQAALIPYPLIKEGHRVWVDVVGGGRSVSILSDYKVTAGDVTTGLVGKVVPRNVFATLANNSQVTVTCNVAYDGSSDKEAAVVFPVTTYSVWSLVDLSYDYTPLNNYSYNGWVRGAAAADSRDLYFLVLQGAVRLVNNTYSSVSGILLHKSFNNLRVGSRYRFSIQASRWNIGGHQGNTPMLSLSSSQGGTSNNVELPDATWRTLSMEFVATSRSATFYISHQRPTHDGNDYAMANFTIQRLT</sequence>
<reference evidence="1 2" key="1">
    <citation type="submission" date="2020-04" db="EMBL/GenBank/DDBJ databases">
        <title>Molecular characterization of pseudomonads from Agaricus bisporus reveal novel blotch 2 pathogens in Western Europe.</title>
        <authorList>
            <person name="Taparia T."/>
            <person name="Krijger M."/>
            <person name="Haynes E."/>
            <person name="Elpinstone J.G."/>
            <person name="Noble R."/>
            <person name="Van Der Wolf J."/>
        </authorList>
    </citation>
    <scope>NUCLEOTIDE SEQUENCE [LARGE SCALE GENOMIC DNA]</scope>
    <source>
        <strain evidence="1 2">B7002</strain>
    </source>
</reference>
<comment type="caution">
    <text evidence="1">The sequence shown here is derived from an EMBL/GenBank/DDBJ whole genome shotgun (WGS) entry which is preliminary data.</text>
</comment>
<gene>
    <name evidence="1" type="ORF">HX797_29540</name>
</gene>
<proteinExistence type="predicted"/>
<dbReference type="Proteomes" id="UP000560470">
    <property type="component" value="Unassembled WGS sequence"/>
</dbReference>
<evidence type="ECO:0008006" key="3">
    <source>
        <dbReference type="Google" id="ProtNLM"/>
    </source>
</evidence>
<dbReference type="AlphaFoldDB" id="A0A7Y7RXU3"/>